<keyword evidence="11" id="KW-1185">Reference proteome</keyword>
<dbReference type="Pfam" id="PF02706">
    <property type="entry name" value="Wzz"/>
    <property type="match status" value="1"/>
</dbReference>
<feature type="transmembrane region" description="Helical" evidence="7">
    <location>
        <begin position="29"/>
        <end position="46"/>
    </location>
</feature>
<dbReference type="GO" id="GO:0005886">
    <property type="term" value="C:plasma membrane"/>
    <property type="evidence" value="ECO:0007669"/>
    <property type="project" value="UniProtKB-SubCell"/>
</dbReference>
<dbReference type="Proteomes" id="UP000070282">
    <property type="component" value="Unassembled WGS sequence"/>
</dbReference>
<keyword evidence="2" id="KW-1003">Cell membrane</keyword>
<evidence type="ECO:0000259" key="8">
    <source>
        <dbReference type="Pfam" id="PF02706"/>
    </source>
</evidence>
<feature type="domain" description="Polysaccharide chain length determinant N-terminal" evidence="8">
    <location>
        <begin position="13"/>
        <end position="110"/>
    </location>
</feature>
<name>A0A137SEQ2_9GAMM</name>
<protein>
    <submittedName>
        <fullName evidence="10">Lipopolysaccharide biosynthesis</fullName>
    </submittedName>
</protein>
<comment type="subcellular location">
    <subcellularLocation>
        <location evidence="1">Cell membrane</location>
        <topology evidence="1">Multi-pass membrane protein</topology>
    </subcellularLocation>
</comment>
<feature type="domain" description="Tyrosine-protein kinase G-rich" evidence="9">
    <location>
        <begin position="229"/>
        <end position="294"/>
    </location>
</feature>
<dbReference type="PATRIC" id="fig|1306954.6.peg.2903"/>
<dbReference type="Pfam" id="PF13807">
    <property type="entry name" value="GNVR"/>
    <property type="match status" value="1"/>
</dbReference>
<evidence type="ECO:0000256" key="5">
    <source>
        <dbReference type="ARBA" id="ARBA00023136"/>
    </source>
</evidence>
<dbReference type="PANTHER" id="PTHR32309">
    <property type="entry name" value="TYROSINE-PROTEIN KINASE"/>
    <property type="match status" value="1"/>
</dbReference>
<evidence type="ECO:0000256" key="7">
    <source>
        <dbReference type="SAM" id="Phobius"/>
    </source>
</evidence>
<feature type="coiled-coil region" evidence="6">
    <location>
        <begin position="190"/>
        <end position="226"/>
    </location>
</feature>
<evidence type="ECO:0000256" key="3">
    <source>
        <dbReference type="ARBA" id="ARBA00022692"/>
    </source>
</evidence>
<keyword evidence="6" id="KW-0175">Coiled coil</keyword>
<dbReference type="InterPro" id="IPR032807">
    <property type="entry name" value="GNVR"/>
</dbReference>
<accession>A0A137SEQ2</accession>
<evidence type="ECO:0000256" key="1">
    <source>
        <dbReference type="ARBA" id="ARBA00004651"/>
    </source>
</evidence>
<evidence type="ECO:0000313" key="10">
    <source>
        <dbReference type="EMBL" id="KXO10903.1"/>
    </source>
</evidence>
<dbReference type="EMBL" id="LOCO01000004">
    <property type="protein sequence ID" value="KXO10903.1"/>
    <property type="molecule type" value="Genomic_DNA"/>
</dbReference>
<dbReference type="InterPro" id="IPR003856">
    <property type="entry name" value="LPS_length_determ_N"/>
</dbReference>
<evidence type="ECO:0000256" key="4">
    <source>
        <dbReference type="ARBA" id="ARBA00022989"/>
    </source>
</evidence>
<keyword evidence="3 7" id="KW-0812">Transmembrane</keyword>
<dbReference type="PANTHER" id="PTHR32309:SF13">
    <property type="entry name" value="FERRIC ENTEROBACTIN TRANSPORT PROTEIN FEPE"/>
    <property type="match status" value="1"/>
</dbReference>
<reference evidence="11" key="1">
    <citation type="submission" date="2015-12" db="EMBL/GenBank/DDBJ databases">
        <authorList>
            <person name="Lima A."/>
            <person name="Farahani Zayas N."/>
            <person name="Castro Da Silva M.A."/>
            <person name="Cabral A."/>
            <person name="Pessatti M.L."/>
        </authorList>
    </citation>
    <scope>NUCLEOTIDE SEQUENCE [LARGE SCALE GENOMIC DNA]</scope>
    <source>
        <strain evidence="11">LAMA 842</strain>
    </source>
</reference>
<dbReference type="InterPro" id="IPR050445">
    <property type="entry name" value="Bact_polysacc_biosynth/exp"/>
</dbReference>
<evidence type="ECO:0000256" key="2">
    <source>
        <dbReference type="ARBA" id="ARBA00022475"/>
    </source>
</evidence>
<evidence type="ECO:0000256" key="6">
    <source>
        <dbReference type="SAM" id="Coils"/>
    </source>
</evidence>
<dbReference type="GO" id="GO:0004713">
    <property type="term" value="F:protein tyrosine kinase activity"/>
    <property type="evidence" value="ECO:0007669"/>
    <property type="project" value="TreeGrafter"/>
</dbReference>
<evidence type="ECO:0000259" key="9">
    <source>
        <dbReference type="Pfam" id="PF13807"/>
    </source>
</evidence>
<comment type="caution">
    <text evidence="10">The sequence shown here is derived from an EMBL/GenBank/DDBJ whole genome shotgun (WGS) entry which is preliminary data.</text>
</comment>
<sequence length="303" mass="33638">MAEQNQTQNYPDDEIDLRAIFADLWQGKWLIIALTVICAVAGIVYAKSQPDIYIAQATLAPKDGSGAKTGGGLQGLASLAGVNLGGEGSNQSVIAQEILRSRAFLSDFIERHNYAPQLTAVKRWNAATGELEYDPERYNPETTQWQGAEPSSWNLVNRTRSLMGIGANKNTGMVSISFQHQSPKFAQEIVQNLVQDINEHMRRLDVQEAENSIRYLENKIQETSIAGMQQVFFQLIESETRKVMLAHSSPEYVFKTIDPAVVPEVPSQPKRRLIAMVATMTGGLLGILIVLLRSFFFAPKLKE</sequence>
<dbReference type="RefSeq" id="WP_061331456.1">
    <property type="nucleotide sequence ID" value="NZ_LOCO01000004.1"/>
</dbReference>
<dbReference type="AlphaFoldDB" id="A0A137SEQ2"/>
<organism evidence="10 11">
    <name type="scientific">Marinobacter excellens LAMA 842</name>
    <dbReference type="NCBI Taxonomy" id="1306954"/>
    <lineage>
        <taxon>Bacteria</taxon>
        <taxon>Pseudomonadati</taxon>
        <taxon>Pseudomonadota</taxon>
        <taxon>Gammaproteobacteria</taxon>
        <taxon>Pseudomonadales</taxon>
        <taxon>Marinobacteraceae</taxon>
        <taxon>Marinobacter</taxon>
    </lineage>
</organism>
<evidence type="ECO:0000313" key="11">
    <source>
        <dbReference type="Proteomes" id="UP000070282"/>
    </source>
</evidence>
<proteinExistence type="predicted"/>
<keyword evidence="5 7" id="KW-0472">Membrane</keyword>
<feature type="transmembrane region" description="Helical" evidence="7">
    <location>
        <begin position="273"/>
        <end position="296"/>
    </location>
</feature>
<keyword evidence="4 7" id="KW-1133">Transmembrane helix</keyword>
<gene>
    <name evidence="10" type="ORF">J122_1027</name>
</gene>